<sequence>MFGEDVDHYIELKLSQSDEDSNETYMGLTDGDFASTPYRRYAVSQVGNMVWEHNQSMLTYSISNQSIMWVNRLYNNTFTRAWQKVNGFNHTTTLQNIIANPAEYEDFYQILTGERDSIAVSEQLIVGTNDRSYYSRGWQSDLSYSTAIFDIEHVIKTGVRVHQDRIDRDHFEQNFKMTQGIMTPIDDTTEFTTVDYEKAMRFLSTLKIR</sequence>
<organism evidence="4 5">
    <name type="scientific">Psychrosphaera algicola</name>
    <dbReference type="NCBI Taxonomy" id="3023714"/>
    <lineage>
        <taxon>Bacteria</taxon>
        <taxon>Pseudomonadati</taxon>
        <taxon>Pseudomonadota</taxon>
        <taxon>Gammaproteobacteria</taxon>
        <taxon>Alteromonadales</taxon>
        <taxon>Pseudoalteromonadaceae</taxon>
        <taxon>Psychrosphaera</taxon>
    </lineage>
</organism>
<keyword evidence="5" id="KW-1185">Reference proteome</keyword>
<dbReference type="RefSeq" id="WP_272180467.1">
    <property type="nucleotide sequence ID" value="NZ_JAQOMS010000002.1"/>
</dbReference>
<protein>
    <submittedName>
        <fullName evidence="4">Uncharacterized protein</fullName>
    </submittedName>
</protein>
<reference evidence="4 5" key="1">
    <citation type="submission" date="2023-01" db="EMBL/GenBank/DDBJ databases">
        <title>Psychrosphaera sp. nov., isolated from marine algae.</title>
        <authorList>
            <person name="Bayburt H."/>
            <person name="Choi B.J."/>
            <person name="Kim J.M."/>
            <person name="Choi D.G."/>
            <person name="Jeon C.O."/>
        </authorList>
    </citation>
    <scope>NUCLEOTIDE SEQUENCE [LARGE SCALE GENOMIC DNA]</scope>
    <source>
        <strain evidence="4 5">G1-22</strain>
    </source>
</reference>
<comment type="subcellular location">
    <subcellularLocation>
        <location evidence="1">Cell outer membrane</location>
    </subcellularLocation>
</comment>
<keyword evidence="3" id="KW-0998">Cell outer membrane</keyword>
<dbReference type="Gene3D" id="2.40.170.20">
    <property type="entry name" value="TonB-dependent receptor, beta-barrel domain"/>
    <property type="match status" value="1"/>
</dbReference>
<evidence type="ECO:0000256" key="2">
    <source>
        <dbReference type="ARBA" id="ARBA00023136"/>
    </source>
</evidence>
<accession>A0ABT5FBJ5</accession>
<dbReference type="Proteomes" id="UP001528411">
    <property type="component" value="Unassembled WGS sequence"/>
</dbReference>
<evidence type="ECO:0000256" key="1">
    <source>
        <dbReference type="ARBA" id="ARBA00004442"/>
    </source>
</evidence>
<gene>
    <name evidence="4" type="ORF">PN838_09225</name>
</gene>
<keyword evidence="2" id="KW-0472">Membrane</keyword>
<proteinExistence type="predicted"/>
<evidence type="ECO:0000256" key="3">
    <source>
        <dbReference type="ARBA" id="ARBA00023237"/>
    </source>
</evidence>
<dbReference type="EMBL" id="JAQOMS010000002">
    <property type="protein sequence ID" value="MDC2888918.1"/>
    <property type="molecule type" value="Genomic_DNA"/>
</dbReference>
<comment type="caution">
    <text evidence="4">The sequence shown here is derived from an EMBL/GenBank/DDBJ whole genome shotgun (WGS) entry which is preliminary data.</text>
</comment>
<evidence type="ECO:0000313" key="4">
    <source>
        <dbReference type="EMBL" id="MDC2888918.1"/>
    </source>
</evidence>
<evidence type="ECO:0000313" key="5">
    <source>
        <dbReference type="Proteomes" id="UP001528411"/>
    </source>
</evidence>
<dbReference type="InterPro" id="IPR036942">
    <property type="entry name" value="Beta-barrel_TonB_sf"/>
</dbReference>
<name>A0ABT5FBJ5_9GAMM</name>